<comment type="caution">
    <text evidence="16">The sequence shown here is derived from an EMBL/GenBank/DDBJ whole genome shotgun (WGS) entry which is preliminary data.</text>
</comment>
<keyword evidence="11" id="KW-0739">Sodium transport</keyword>
<dbReference type="GO" id="GO:0005886">
    <property type="term" value="C:plasma membrane"/>
    <property type="evidence" value="ECO:0007669"/>
    <property type="project" value="UniProtKB-SubCell"/>
</dbReference>
<evidence type="ECO:0000256" key="15">
    <source>
        <dbReference type="SAM" id="Phobius"/>
    </source>
</evidence>
<protein>
    <recommendedName>
        <fullName evidence="17">Sodium:solute symporter family protein</fullName>
    </recommendedName>
</protein>
<keyword evidence="8" id="KW-0915">Sodium</keyword>
<keyword evidence="5 15" id="KW-0812">Transmembrane</keyword>
<sequence>MSLVNACILVLFVYIGLLMMIGLWTARKTRTAEDFMIGGRTIGPWVTALSFIAVYYSSVLIIGGGAFGYKYGMGTLWIGAINVLVGSTLCWIVLSAGGSGPSASGWGSARSAASSRSATTARRQASSPPRSSSSFSSSTM</sequence>
<dbReference type="Gene3D" id="1.20.1730.10">
    <property type="entry name" value="Sodium/glucose cotransporter"/>
    <property type="match status" value="1"/>
</dbReference>
<reference evidence="16" key="1">
    <citation type="journal article" date="2020" name="mSystems">
        <title>Genome- and Community-Level Interaction Insights into Carbon Utilization and Element Cycling Functions of Hydrothermarchaeota in Hydrothermal Sediment.</title>
        <authorList>
            <person name="Zhou Z."/>
            <person name="Liu Y."/>
            <person name="Xu W."/>
            <person name="Pan J."/>
            <person name="Luo Z.H."/>
            <person name="Li M."/>
        </authorList>
    </citation>
    <scope>NUCLEOTIDE SEQUENCE [LARGE SCALE GENOMIC DNA]</scope>
    <source>
        <strain evidence="16">SpSt-1233</strain>
    </source>
</reference>
<proteinExistence type="inferred from homology"/>
<evidence type="ECO:0000256" key="7">
    <source>
        <dbReference type="ARBA" id="ARBA00022989"/>
    </source>
</evidence>
<evidence type="ECO:0000256" key="3">
    <source>
        <dbReference type="ARBA" id="ARBA00022448"/>
    </source>
</evidence>
<keyword evidence="10 15" id="KW-0472">Membrane</keyword>
<evidence type="ECO:0000256" key="12">
    <source>
        <dbReference type="ARBA" id="ARBA00033708"/>
    </source>
</evidence>
<name>A0A7V2AUG4_UNCEI</name>
<feature type="transmembrane region" description="Helical" evidence="15">
    <location>
        <begin position="75"/>
        <end position="94"/>
    </location>
</feature>
<evidence type="ECO:0000256" key="8">
    <source>
        <dbReference type="ARBA" id="ARBA00023053"/>
    </source>
</evidence>
<comment type="subcellular location">
    <subcellularLocation>
        <location evidence="1">Cell membrane</location>
        <topology evidence="1">Multi-pass membrane protein</topology>
    </subcellularLocation>
</comment>
<dbReference type="InterPro" id="IPR001734">
    <property type="entry name" value="Na/solute_symporter"/>
</dbReference>
<feature type="transmembrane region" description="Helical" evidence="15">
    <location>
        <begin position="45"/>
        <end position="69"/>
    </location>
</feature>
<evidence type="ECO:0000256" key="11">
    <source>
        <dbReference type="ARBA" id="ARBA00023201"/>
    </source>
</evidence>
<dbReference type="InterPro" id="IPR050277">
    <property type="entry name" value="Sodium:Solute_Symporter"/>
</dbReference>
<evidence type="ECO:0000256" key="1">
    <source>
        <dbReference type="ARBA" id="ARBA00004651"/>
    </source>
</evidence>
<gene>
    <name evidence="16" type="ORF">ENO08_03385</name>
</gene>
<dbReference type="GO" id="GO:0006814">
    <property type="term" value="P:sodium ion transport"/>
    <property type="evidence" value="ECO:0007669"/>
    <property type="project" value="UniProtKB-KW"/>
</dbReference>
<evidence type="ECO:0008006" key="17">
    <source>
        <dbReference type="Google" id="ProtNLM"/>
    </source>
</evidence>
<keyword evidence="6" id="KW-0769">Symport</keyword>
<keyword evidence="4" id="KW-1003">Cell membrane</keyword>
<dbReference type="GO" id="GO:0015293">
    <property type="term" value="F:symporter activity"/>
    <property type="evidence" value="ECO:0007669"/>
    <property type="project" value="UniProtKB-KW"/>
</dbReference>
<dbReference type="AlphaFoldDB" id="A0A7V2AUG4"/>
<evidence type="ECO:0000256" key="6">
    <source>
        <dbReference type="ARBA" id="ARBA00022847"/>
    </source>
</evidence>
<organism evidence="16">
    <name type="scientific">Eiseniibacteriota bacterium</name>
    <dbReference type="NCBI Taxonomy" id="2212470"/>
    <lineage>
        <taxon>Bacteria</taxon>
        <taxon>Candidatus Eiseniibacteriota</taxon>
    </lineage>
</organism>
<dbReference type="PANTHER" id="PTHR48086">
    <property type="entry name" value="SODIUM/PROLINE SYMPORTER-RELATED"/>
    <property type="match status" value="1"/>
</dbReference>
<comment type="similarity">
    <text evidence="2 13">Belongs to the sodium:solute symporter (SSF) (TC 2.A.21) family.</text>
</comment>
<evidence type="ECO:0000256" key="2">
    <source>
        <dbReference type="ARBA" id="ARBA00006434"/>
    </source>
</evidence>
<evidence type="ECO:0000256" key="10">
    <source>
        <dbReference type="ARBA" id="ARBA00023136"/>
    </source>
</evidence>
<keyword evidence="9" id="KW-0406">Ion transport</keyword>
<evidence type="ECO:0000256" key="14">
    <source>
        <dbReference type="SAM" id="MobiDB-lite"/>
    </source>
</evidence>
<evidence type="ECO:0000256" key="9">
    <source>
        <dbReference type="ARBA" id="ARBA00023065"/>
    </source>
</evidence>
<evidence type="ECO:0000256" key="5">
    <source>
        <dbReference type="ARBA" id="ARBA00022692"/>
    </source>
</evidence>
<comment type="catalytic activity">
    <reaction evidence="12">
        <text>L-proline(in) + Na(+)(in) = L-proline(out) + Na(+)(out)</text>
        <dbReference type="Rhea" id="RHEA:28967"/>
        <dbReference type="ChEBI" id="CHEBI:29101"/>
        <dbReference type="ChEBI" id="CHEBI:60039"/>
    </reaction>
</comment>
<dbReference type="InterPro" id="IPR038377">
    <property type="entry name" value="Na/Glc_symporter_sf"/>
</dbReference>
<dbReference type="PANTHER" id="PTHR48086:SF3">
    <property type="entry name" value="SODIUM_PROLINE SYMPORTER"/>
    <property type="match status" value="1"/>
</dbReference>
<dbReference type="Pfam" id="PF00474">
    <property type="entry name" value="SSF"/>
    <property type="match status" value="1"/>
</dbReference>
<evidence type="ECO:0000313" key="16">
    <source>
        <dbReference type="EMBL" id="HER43482.1"/>
    </source>
</evidence>
<keyword evidence="7 15" id="KW-1133">Transmembrane helix</keyword>
<feature type="region of interest" description="Disordered" evidence="14">
    <location>
        <begin position="99"/>
        <end position="140"/>
    </location>
</feature>
<dbReference type="EMBL" id="DSEC01000240">
    <property type="protein sequence ID" value="HER43482.1"/>
    <property type="molecule type" value="Genomic_DNA"/>
</dbReference>
<dbReference type="PROSITE" id="PS50283">
    <property type="entry name" value="NA_SOLUT_SYMP_3"/>
    <property type="match status" value="1"/>
</dbReference>
<feature type="compositionally biased region" description="Low complexity" evidence="14">
    <location>
        <begin position="101"/>
        <end position="140"/>
    </location>
</feature>
<evidence type="ECO:0000256" key="13">
    <source>
        <dbReference type="RuleBase" id="RU362091"/>
    </source>
</evidence>
<keyword evidence="3" id="KW-0813">Transport</keyword>
<evidence type="ECO:0000256" key="4">
    <source>
        <dbReference type="ARBA" id="ARBA00022475"/>
    </source>
</evidence>
<feature type="transmembrane region" description="Helical" evidence="15">
    <location>
        <begin position="6"/>
        <end position="24"/>
    </location>
</feature>
<accession>A0A7V2AUG4</accession>
<dbReference type="Proteomes" id="UP000886069">
    <property type="component" value="Unassembled WGS sequence"/>
</dbReference>